<evidence type="ECO:0008006" key="4">
    <source>
        <dbReference type="Google" id="ProtNLM"/>
    </source>
</evidence>
<dbReference type="EMBL" id="NHYD01003085">
    <property type="protein sequence ID" value="PPQ82896.1"/>
    <property type="molecule type" value="Genomic_DNA"/>
</dbReference>
<feature type="region of interest" description="Disordered" evidence="1">
    <location>
        <begin position="879"/>
        <end position="920"/>
    </location>
</feature>
<name>A0A409WWQ9_PSICY</name>
<evidence type="ECO:0000256" key="1">
    <source>
        <dbReference type="SAM" id="MobiDB-lite"/>
    </source>
</evidence>
<evidence type="ECO:0000313" key="3">
    <source>
        <dbReference type="Proteomes" id="UP000283269"/>
    </source>
</evidence>
<evidence type="ECO:0000313" key="2">
    <source>
        <dbReference type="EMBL" id="PPQ82896.1"/>
    </source>
</evidence>
<dbReference type="STRING" id="93625.A0A409WWQ9"/>
<dbReference type="AlphaFoldDB" id="A0A409WWQ9"/>
<accession>A0A409WWQ9</accession>
<sequence>MVADAPLDVLQEKYKQWEKAHAMMKDSPPSDGCDYLKHANNLLPLLEGVSELHPIVKDVVVSFKAVVMLEQKRRENDARVTSVFLAQTDAMRVLLEYEINSYIDDLTGRRRHRIGEDALRSNATLSETLLAMQTEIKSCGNSIDTYYKEARFVKYWKAHDWKNRMLGHTNRFDKFRLDLQQALSIPVASRVENMVLKMDVVLSCMFTPKYDWEKNLDVTTRGLWFSDHSWMDDSDTLHNLLWDTKDPSLSITNPAGPSSDDISIHMASDMELYEVKKEIQQSLDALCERNMDMFELKLNFHTQQMKQAIINTPYQVIRSLSDPSDRLVNEDLRQLWKEMRSLLIYHQDWIFCVENKVFVNGLFEFYLDRFASHTTLHQSQQSVKHEMEGEASRKNSDKTFKRFVSSSSSSVAPKSGFLSRLGALNHPDSWTLEYIALHGHNITRAINDDDSGFILIDEVNAFTQQIPKGWTLPQWCAYYAAGWAYEARIYRRRISRMMTLLTDMQAKGQSVPTSTPELRELVKQKVLEQDAVYRAHLQTLKWIVDDESTLHLLYGDMAPEKYILKFGTLVLEQFLAMTDMCRKCTMDAKEWLRFSSAFRVIEKVARNRASELQVKSTELDNLIQTSLPIMVASGHSSGSDGIQKQYQTWEEYVKTLDETSVPSVVPKTWNPADDVAFLYLPERTFLERFPTVVYIFLRFGGSVIDVGGCYSKRNATGVLMLIAQNCHGLTEFEHGAGNHKFNHHVMLCALHLVPEQERKFLLVTELVVQHIQHEINGLQHSHSAEVSVIVKKEEEVQRLEQESLKTRATDGRDSTHWQQNEDEAEKADLPREKEKRATEIELISIGEGLLAISQETKTPSEEDDFTHEKEKISCVKLATKAGQAGPSPNEDVTKENDPLETTNPSQEEPEGHTIQDKENKPKVISQSAAAAPFAISLASEMRKKFSCGHCSVPISLSTDFFVCVGHDCRDYFVCSKCAFERFESDDESAHQWWHSLFLLREDLLISAPSDLSTEVVVGDKAQKAVPLEVTDHGGTLIVDTINDRMSALEEKLRQLDSAIHSSSSALETKLEVTNASMESKVAHLEAKMDHIMAALKDLLGSLPPTGKTPSD</sequence>
<comment type="caution">
    <text evidence="2">The sequence shown here is derived from an EMBL/GenBank/DDBJ whole genome shotgun (WGS) entry which is preliminary data.</text>
</comment>
<feature type="compositionally biased region" description="Basic and acidic residues" evidence="1">
    <location>
        <begin position="800"/>
        <end position="815"/>
    </location>
</feature>
<dbReference type="OrthoDB" id="3222020at2759"/>
<organism evidence="2 3">
    <name type="scientific">Psilocybe cyanescens</name>
    <dbReference type="NCBI Taxonomy" id="93625"/>
    <lineage>
        <taxon>Eukaryota</taxon>
        <taxon>Fungi</taxon>
        <taxon>Dikarya</taxon>
        <taxon>Basidiomycota</taxon>
        <taxon>Agaricomycotina</taxon>
        <taxon>Agaricomycetes</taxon>
        <taxon>Agaricomycetidae</taxon>
        <taxon>Agaricales</taxon>
        <taxon>Agaricineae</taxon>
        <taxon>Strophariaceae</taxon>
        <taxon>Psilocybe</taxon>
    </lineage>
</organism>
<protein>
    <recommendedName>
        <fullName evidence="4">ZZ-type domain-containing protein</fullName>
    </recommendedName>
</protein>
<dbReference type="InParanoid" id="A0A409WWQ9"/>
<feature type="compositionally biased region" description="Basic and acidic residues" evidence="1">
    <location>
        <begin position="909"/>
        <end position="920"/>
    </location>
</feature>
<feature type="region of interest" description="Disordered" evidence="1">
    <location>
        <begin position="800"/>
        <end position="834"/>
    </location>
</feature>
<gene>
    <name evidence="2" type="ORF">CVT25_009683</name>
</gene>
<proteinExistence type="predicted"/>
<reference evidence="2 3" key="1">
    <citation type="journal article" date="2018" name="Evol. Lett.">
        <title>Horizontal gene cluster transfer increased hallucinogenic mushroom diversity.</title>
        <authorList>
            <person name="Reynolds H.T."/>
            <person name="Vijayakumar V."/>
            <person name="Gluck-Thaler E."/>
            <person name="Korotkin H.B."/>
            <person name="Matheny P.B."/>
            <person name="Slot J.C."/>
        </authorList>
    </citation>
    <scope>NUCLEOTIDE SEQUENCE [LARGE SCALE GENOMIC DNA]</scope>
    <source>
        <strain evidence="2 3">2631</strain>
    </source>
</reference>
<keyword evidence="3" id="KW-1185">Reference proteome</keyword>
<dbReference type="Proteomes" id="UP000283269">
    <property type="component" value="Unassembled WGS sequence"/>
</dbReference>